<evidence type="ECO:0000259" key="8">
    <source>
        <dbReference type="SMART" id="SM01424"/>
    </source>
</evidence>
<feature type="region of interest" description="Disordered" evidence="6">
    <location>
        <begin position="435"/>
        <end position="484"/>
    </location>
</feature>
<evidence type="ECO:0000256" key="2">
    <source>
        <dbReference type="ARBA" id="ARBA00007007"/>
    </source>
</evidence>
<evidence type="ECO:0008006" key="11">
    <source>
        <dbReference type="Google" id="ProtNLM"/>
    </source>
</evidence>
<keyword evidence="4" id="KW-0496">Mitochondrion</keyword>
<dbReference type="GO" id="GO:0006605">
    <property type="term" value="P:protein targeting"/>
    <property type="evidence" value="ECO:0007669"/>
    <property type="project" value="TreeGrafter"/>
</dbReference>
<feature type="compositionally biased region" description="Low complexity" evidence="6">
    <location>
        <begin position="435"/>
        <end position="455"/>
    </location>
</feature>
<dbReference type="PANTHER" id="PTHR15751:SF12">
    <property type="entry name" value="TRAFFICKING KINESIN-BINDING PROTEIN MILT"/>
    <property type="match status" value="1"/>
</dbReference>
<evidence type="ECO:0000259" key="7">
    <source>
        <dbReference type="SMART" id="SM01423"/>
    </source>
</evidence>
<feature type="compositionally biased region" description="Low complexity" evidence="6">
    <location>
        <begin position="811"/>
        <end position="825"/>
    </location>
</feature>
<feature type="domain" description="Trafficking kinesin-binding protein C-terminal" evidence="7">
    <location>
        <begin position="429"/>
        <end position="614"/>
    </location>
</feature>
<feature type="compositionally biased region" description="Polar residues" evidence="6">
    <location>
        <begin position="879"/>
        <end position="895"/>
    </location>
</feature>
<keyword evidence="10" id="KW-1185">Reference proteome</keyword>
<evidence type="ECO:0000313" key="9">
    <source>
        <dbReference type="EnsemblMetazoa" id="G24676.1:cds"/>
    </source>
</evidence>
<dbReference type="GO" id="GO:0047496">
    <property type="term" value="P:vesicle transport along microtubule"/>
    <property type="evidence" value="ECO:0007669"/>
    <property type="project" value="TreeGrafter"/>
</dbReference>
<feature type="region of interest" description="Disordered" evidence="6">
    <location>
        <begin position="801"/>
        <end position="826"/>
    </location>
</feature>
<accession>A0A8W8KQW1</accession>
<evidence type="ECO:0000256" key="1">
    <source>
        <dbReference type="ARBA" id="ARBA00004173"/>
    </source>
</evidence>
<feature type="compositionally biased region" description="Low complexity" evidence="6">
    <location>
        <begin position="721"/>
        <end position="731"/>
    </location>
</feature>
<sequence length="941" mass="104073">MCHGGQGTSLPYIISNKLDLCDDTLYASCDINHKDGTPDDPNLVTSDASCLTDVCNLGNLPEVEILSLIEEQIPKYRLRADTITNFCGYDNQDWIQTPLIPIDEDLELSNDQIQETLKYFVLCSDRVTQMTKTYNDIEAVNRLLEEKERDLELAAKIGQTLLTKNQELSEKNDVLEEQLGFLSEKVNQIKHELSLKDGLLQAFSENVDLSPSDESSGSTDCLQYLGGACAIEKKVKVLEEENLKLRLETEQLSSETSRYEEKEQKLVDDCVAQLSAKKKELDLLAEELIKRSEECSGQKEEITGLLAQVVELQRRLKIMTLENMEYQKHLEESQRAQRELTTELSALKDKHDELYALYEQAQEEIRELRRKQKPGAVRHNYMSASLLSIPSDSLASELESSLRSECDYPPGFSPAERKVHNWKIFETAKAALKPGSSRYSLPGSRSSLGPSASQSMMNLGHSPPGASSLDISHNDSGGESASVSTRSSMYFADMEESEAPSDLAGFNSLYRNQKCQYGKPGIPGSNDLETALRKLSLRRANELNEQDYREDEDKKHRGRNRMESEMSDTPGVCRTPDSTLSTGSGLSHFSLSGSNNPYYRLPQKLKIIKPLEGSVTLRQWQQLATPKIEGLFESRPGVATRGDRKLDIEAETYNISDFEEDDDYQECPSKRVEESTTINTFTDSRVKHPSDYSSDEDETLSECDKSDTTASPRSLTSRMATGQQGTNSGTSTYSMSMGLASILNERDLLSTAAKKKNAKSMPETVTNPERVDSIVSDSHFEFSKITASSTYTTTTECSIKLSTGQEVPPQDSGYSGSSSSDSSGSMNLPFSLQRGLPFDHLNQGTHVLMDTLKHTGYSLINSRYIGGILRPQNREGMSGASSTASCEQANTSSTADKSDVIHVTAGKISKSEASKISSLFGRALPGGVSGALTQLRQNGIF</sequence>
<dbReference type="InterPro" id="IPR022154">
    <property type="entry name" value="TRAK1/2_C"/>
</dbReference>
<dbReference type="PANTHER" id="PTHR15751">
    <property type="entry name" value="TRAFFICKING KINESIN-BINDING PROTEIN"/>
    <property type="match status" value="1"/>
</dbReference>
<feature type="compositionally biased region" description="Basic and acidic residues" evidence="6">
    <location>
        <begin position="551"/>
        <end position="564"/>
    </location>
</feature>
<evidence type="ECO:0000256" key="6">
    <source>
        <dbReference type="SAM" id="MobiDB-lite"/>
    </source>
</evidence>
<name>A0A8W8KQW1_MAGGI</name>
<proteinExistence type="inferred from homology"/>
<comment type="similarity">
    <text evidence="2">Belongs to the milton family.</text>
</comment>
<dbReference type="InterPro" id="IPR006933">
    <property type="entry name" value="HAP1_N"/>
</dbReference>
<dbReference type="GO" id="GO:0017022">
    <property type="term" value="F:myosin binding"/>
    <property type="evidence" value="ECO:0007669"/>
    <property type="project" value="TreeGrafter"/>
</dbReference>
<feature type="coiled-coil region" evidence="5">
    <location>
        <begin position="130"/>
        <end position="192"/>
    </location>
</feature>
<dbReference type="SMART" id="SM01423">
    <property type="entry name" value="Milton"/>
    <property type="match status" value="1"/>
</dbReference>
<organism evidence="9 10">
    <name type="scientific">Magallana gigas</name>
    <name type="common">Pacific oyster</name>
    <name type="synonym">Crassostrea gigas</name>
    <dbReference type="NCBI Taxonomy" id="29159"/>
    <lineage>
        <taxon>Eukaryota</taxon>
        <taxon>Metazoa</taxon>
        <taxon>Spiralia</taxon>
        <taxon>Lophotrochozoa</taxon>
        <taxon>Mollusca</taxon>
        <taxon>Bivalvia</taxon>
        <taxon>Autobranchia</taxon>
        <taxon>Pteriomorphia</taxon>
        <taxon>Ostreida</taxon>
        <taxon>Ostreoidea</taxon>
        <taxon>Ostreidae</taxon>
        <taxon>Magallana</taxon>
    </lineage>
</organism>
<feature type="compositionally biased region" description="Polar residues" evidence="6">
    <location>
        <begin position="708"/>
        <end position="720"/>
    </location>
</feature>
<feature type="domain" description="HAP1 N-terminal" evidence="8">
    <location>
        <begin position="70"/>
        <end position="371"/>
    </location>
</feature>
<feature type="region of interest" description="Disordered" evidence="6">
    <location>
        <begin position="661"/>
        <end position="731"/>
    </location>
</feature>
<dbReference type="Proteomes" id="UP000005408">
    <property type="component" value="Unassembled WGS sequence"/>
</dbReference>
<dbReference type="GO" id="GO:0005739">
    <property type="term" value="C:mitochondrion"/>
    <property type="evidence" value="ECO:0007669"/>
    <property type="project" value="UniProtKB-SubCell"/>
</dbReference>
<dbReference type="SMART" id="SM01424">
    <property type="entry name" value="HAP1_N"/>
    <property type="match status" value="1"/>
</dbReference>
<dbReference type="GO" id="GO:0031410">
    <property type="term" value="C:cytoplasmic vesicle"/>
    <property type="evidence" value="ECO:0007669"/>
    <property type="project" value="TreeGrafter"/>
</dbReference>
<dbReference type="EnsemblMetazoa" id="G24676.1">
    <property type="protein sequence ID" value="G24676.1:cds"/>
    <property type="gene ID" value="G24676"/>
</dbReference>
<evidence type="ECO:0000313" key="10">
    <source>
        <dbReference type="Proteomes" id="UP000005408"/>
    </source>
</evidence>
<evidence type="ECO:0000256" key="5">
    <source>
        <dbReference type="SAM" id="Coils"/>
    </source>
</evidence>
<dbReference type="Pfam" id="PF04849">
    <property type="entry name" value="HAP1_N"/>
    <property type="match status" value="1"/>
</dbReference>
<dbReference type="GO" id="GO:0048311">
    <property type="term" value="P:mitochondrion distribution"/>
    <property type="evidence" value="ECO:0007669"/>
    <property type="project" value="TreeGrafter"/>
</dbReference>
<feature type="region of interest" description="Disordered" evidence="6">
    <location>
        <begin position="543"/>
        <end position="580"/>
    </location>
</feature>
<protein>
    <recommendedName>
        <fullName evidence="11">Trafficking kinesin-binding protein 1</fullName>
    </recommendedName>
</protein>
<feature type="compositionally biased region" description="Polar residues" evidence="6">
    <location>
        <begin position="469"/>
        <end position="484"/>
    </location>
</feature>
<dbReference type="InterPro" id="IPR051946">
    <property type="entry name" value="Intracell_Traff-Reg"/>
</dbReference>
<evidence type="ECO:0000256" key="3">
    <source>
        <dbReference type="ARBA" id="ARBA00023054"/>
    </source>
</evidence>
<evidence type="ECO:0000256" key="4">
    <source>
        <dbReference type="ARBA" id="ARBA00023128"/>
    </source>
</evidence>
<keyword evidence="3 5" id="KW-0175">Coiled coil</keyword>
<feature type="coiled-coil region" evidence="5">
    <location>
        <begin position="235"/>
        <end position="371"/>
    </location>
</feature>
<reference evidence="9" key="1">
    <citation type="submission" date="2022-08" db="UniProtKB">
        <authorList>
            <consortium name="EnsemblMetazoa"/>
        </authorList>
    </citation>
    <scope>IDENTIFICATION</scope>
    <source>
        <strain evidence="9">05x7-T-G4-1.051#20</strain>
    </source>
</reference>
<comment type="subcellular location">
    <subcellularLocation>
        <location evidence="1">Mitochondrion</location>
    </subcellularLocation>
</comment>
<dbReference type="AlphaFoldDB" id="A0A8W8KQW1"/>
<dbReference type="Pfam" id="PF12448">
    <property type="entry name" value="Milton"/>
    <property type="match status" value="1"/>
</dbReference>
<feature type="region of interest" description="Disordered" evidence="6">
    <location>
        <begin position="874"/>
        <end position="895"/>
    </location>
</feature>